<comment type="caution">
    <text evidence="1">The sequence shown here is derived from an EMBL/GenBank/DDBJ whole genome shotgun (WGS) entry which is preliminary data.</text>
</comment>
<dbReference type="Proteomes" id="UP001186974">
    <property type="component" value="Unassembled WGS sequence"/>
</dbReference>
<evidence type="ECO:0000313" key="2">
    <source>
        <dbReference type="Proteomes" id="UP001186974"/>
    </source>
</evidence>
<keyword evidence="2" id="KW-1185">Reference proteome</keyword>
<protein>
    <submittedName>
        <fullName evidence="1">Uncharacterized protein</fullName>
    </submittedName>
</protein>
<reference evidence="1" key="1">
    <citation type="submission" date="2024-09" db="EMBL/GenBank/DDBJ databases">
        <title>Black Yeasts Isolated from many extreme environments.</title>
        <authorList>
            <person name="Coleine C."/>
            <person name="Stajich J.E."/>
            <person name="Selbmann L."/>
        </authorList>
    </citation>
    <scope>NUCLEOTIDE SEQUENCE</scope>
    <source>
        <strain evidence="1">CCFEE 5737</strain>
    </source>
</reference>
<organism evidence="1 2">
    <name type="scientific">Coniosporium uncinatum</name>
    <dbReference type="NCBI Taxonomy" id="93489"/>
    <lineage>
        <taxon>Eukaryota</taxon>
        <taxon>Fungi</taxon>
        <taxon>Dikarya</taxon>
        <taxon>Ascomycota</taxon>
        <taxon>Pezizomycotina</taxon>
        <taxon>Dothideomycetes</taxon>
        <taxon>Dothideomycetes incertae sedis</taxon>
        <taxon>Coniosporium</taxon>
    </lineage>
</organism>
<name>A0ACC3CUN4_9PEZI</name>
<gene>
    <name evidence="1" type="ORF">LTS18_000122</name>
</gene>
<accession>A0ACC3CUN4</accession>
<dbReference type="EMBL" id="JAWDJW010011336">
    <property type="protein sequence ID" value="KAK3044875.1"/>
    <property type="molecule type" value="Genomic_DNA"/>
</dbReference>
<evidence type="ECO:0000313" key="1">
    <source>
        <dbReference type="EMBL" id="KAK3044875.1"/>
    </source>
</evidence>
<feature type="non-terminal residue" evidence="1">
    <location>
        <position position="271"/>
    </location>
</feature>
<proteinExistence type="predicted"/>
<sequence>MLSQEPYDEAMARMRFRVNGALDHFLDDTTDEPNLLQQVQQEDLAQLAMPGTKTSVDQGFPGNLDVSLPAPGDSSTFSGGRSIPSNTGMGFEPLQQGYLTAPATPQIQFGQGQGHSSGPPSMGGICPGGGMSLGEPVMPYAGVCLQPARKPHASVDLALQASSAMLPPPRPATLNHSMSPKLYTTPRRNSTMSQQSFQIQRYKSSFATAPPTPVSLSPPEQNNEQTSQAQKLQALIRTKTWAPFYQHSHILEPELRLRMPPPPHHGILPDY</sequence>